<sequence>MPPNPLHQQPTDACAPAQVTKRSAPARAAACILALAFLVLTIFPVQAGAQKATPVELWQALADGGCNVLMRHAQAPGVGDPDNFTLGDCSTQRLLSAEGRQQAARIGEAFRQREIPIGRICASQWCRTMETAALLDLGPVEPLPVLNSFDTPETAESQTQALADVVSTPPERGNTLFVTHQANIQALTGVALQEGEILVLAPRDGGFAILGAMPPAP</sequence>
<comment type="caution">
    <text evidence="1">The sequence shown here is derived from an EMBL/GenBank/DDBJ whole genome shotgun (WGS) entry which is preliminary data.</text>
</comment>
<evidence type="ECO:0000313" key="1">
    <source>
        <dbReference type="EMBL" id="TVM30818.1"/>
    </source>
</evidence>
<dbReference type="CDD" id="cd07067">
    <property type="entry name" value="HP_PGM_like"/>
    <property type="match status" value="1"/>
</dbReference>
<dbReference type="InterPro" id="IPR013078">
    <property type="entry name" value="His_Pase_superF_clade-1"/>
</dbReference>
<reference evidence="1 2" key="1">
    <citation type="submission" date="2018-06" db="EMBL/GenBank/DDBJ databases">
        <title>Complete genome of Desulfovibrio marinus P48SEP.</title>
        <authorList>
            <person name="Crispim J.S."/>
            <person name="Vidigal P.M.P."/>
            <person name="Silva L.C.F."/>
            <person name="Araujo L.C."/>
            <person name="Laguardia C.N."/>
            <person name="Dias R.S."/>
            <person name="Sousa M.P."/>
            <person name="Paula S.O."/>
            <person name="Silva C."/>
        </authorList>
    </citation>
    <scope>NUCLEOTIDE SEQUENCE [LARGE SCALE GENOMIC DNA]</scope>
    <source>
        <strain evidence="1 2">P48SEP</strain>
    </source>
</reference>
<evidence type="ECO:0000313" key="2">
    <source>
        <dbReference type="Proteomes" id="UP000434052"/>
    </source>
</evidence>
<dbReference type="Gene3D" id="3.40.50.1240">
    <property type="entry name" value="Phosphoglycerate mutase-like"/>
    <property type="match status" value="1"/>
</dbReference>
<name>A0A6P1ZF29_9BACT</name>
<dbReference type="EMBL" id="QMIF01000019">
    <property type="protein sequence ID" value="TVM30818.1"/>
    <property type="molecule type" value="Genomic_DNA"/>
</dbReference>
<dbReference type="InterPro" id="IPR029033">
    <property type="entry name" value="His_PPase_superfam"/>
</dbReference>
<proteinExistence type="predicted"/>
<gene>
    <name evidence="1" type="ORF">DQK91_19775</name>
</gene>
<accession>A0A6P1ZF29</accession>
<dbReference type="RefSeq" id="WP_144307139.1">
    <property type="nucleotide sequence ID" value="NZ_QMIF01000019.1"/>
</dbReference>
<organism evidence="1 2">
    <name type="scientific">Oceanidesulfovibrio marinus</name>
    <dbReference type="NCBI Taxonomy" id="370038"/>
    <lineage>
        <taxon>Bacteria</taxon>
        <taxon>Pseudomonadati</taxon>
        <taxon>Thermodesulfobacteriota</taxon>
        <taxon>Desulfovibrionia</taxon>
        <taxon>Desulfovibrionales</taxon>
        <taxon>Desulfovibrionaceae</taxon>
        <taxon>Oceanidesulfovibrio</taxon>
    </lineage>
</organism>
<dbReference type="AlphaFoldDB" id="A0A6P1ZF29"/>
<dbReference type="OrthoDB" id="8685508at2"/>
<dbReference type="Proteomes" id="UP000434052">
    <property type="component" value="Unassembled WGS sequence"/>
</dbReference>
<dbReference type="Pfam" id="PF00300">
    <property type="entry name" value="His_Phos_1"/>
    <property type="match status" value="1"/>
</dbReference>
<protein>
    <submittedName>
        <fullName evidence="1">Histidine phosphatase family protein</fullName>
    </submittedName>
</protein>
<dbReference type="SUPFAM" id="SSF53254">
    <property type="entry name" value="Phosphoglycerate mutase-like"/>
    <property type="match status" value="1"/>
</dbReference>